<gene>
    <name evidence="1" type="ORF">E2C01_075029</name>
</gene>
<name>A0A5B7IF34_PORTR</name>
<dbReference type="AlphaFoldDB" id="A0A5B7IF34"/>
<protein>
    <submittedName>
        <fullName evidence="1">Uncharacterized protein</fullName>
    </submittedName>
</protein>
<dbReference type="EMBL" id="VSRR010054049">
    <property type="protein sequence ID" value="MPC80449.1"/>
    <property type="molecule type" value="Genomic_DNA"/>
</dbReference>
<organism evidence="1 2">
    <name type="scientific">Portunus trituberculatus</name>
    <name type="common">Swimming crab</name>
    <name type="synonym">Neptunus trituberculatus</name>
    <dbReference type="NCBI Taxonomy" id="210409"/>
    <lineage>
        <taxon>Eukaryota</taxon>
        <taxon>Metazoa</taxon>
        <taxon>Ecdysozoa</taxon>
        <taxon>Arthropoda</taxon>
        <taxon>Crustacea</taxon>
        <taxon>Multicrustacea</taxon>
        <taxon>Malacostraca</taxon>
        <taxon>Eumalacostraca</taxon>
        <taxon>Eucarida</taxon>
        <taxon>Decapoda</taxon>
        <taxon>Pleocyemata</taxon>
        <taxon>Brachyura</taxon>
        <taxon>Eubrachyura</taxon>
        <taxon>Portunoidea</taxon>
        <taxon>Portunidae</taxon>
        <taxon>Portuninae</taxon>
        <taxon>Portunus</taxon>
    </lineage>
</organism>
<dbReference type="Proteomes" id="UP000324222">
    <property type="component" value="Unassembled WGS sequence"/>
</dbReference>
<keyword evidence="2" id="KW-1185">Reference proteome</keyword>
<proteinExistence type="predicted"/>
<accession>A0A5B7IF34</accession>
<evidence type="ECO:0000313" key="1">
    <source>
        <dbReference type="EMBL" id="MPC80449.1"/>
    </source>
</evidence>
<comment type="caution">
    <text evidence="1">The sequence shown here is derived from an EMBL/GenBank/DDBJ whole genome shotgun (WGS) entry which is preliminary data.</text>
</comment>
<reference evidence="1 2" key="1">
    <citation type="submission" date="2019-05" db="EMBL/GenBank/DDBJ databases">
        <title>Another draft genome of Portunus trituberculatus and its Hox gene families provides insights of decapod evolution.</title>
        <authorList>
            <person name="Jeong J.-H."/>
            <person name="Song I."/>
            <person name="Kim S."/>
            <person name="Choi T."/>
            <person name="Kim D."/>
            <person name="Ryu S."/>
            <person name="Kim W."/>
        </authorList>
    </citation>
    <scope>NUCLEOTIDE SEQUENCE [LARGE SCALE GENOMIC DNA]</scope>
    <source>
        <tissue evidence="1">Muscle</tissue>
    </source>
</reference>
<evidence type="ECO:0000313" key="2">
    <source>
        <dbReference type="Proteomes" id="UP000324222"/>
    </source>
</evidence>
<sequence length="55" mass="6266">MVAPWYYNFENRVNSSRSDQRQAKTNGSDKTYLRLRCGACRVRRTAAGPVACPSR</sequence>